<dbReference type="Pfam" id="PF10543">
    <property type="entry name" value="ORF6N"/>
    <property type="match status" value="1"/>
</dbReference>
<sequence length="101" mass="11588">MYLDQSVKQNIERFPNDFMFELTKSEWTELITICDKLPENIKHNPSPPFAFIEQGVAMLSGILRSPVAVRVNINIMRAFVALRECLFTNTKSEEIVADILV</sequence>
<proteinExistence type="predicted"/>
<comment type="caution">
    <text evidence="2">The sequence shown here is derived from an EMBL/GenBank/DDBJ whole genome shotgun (WGS) entry which is preliminary data.</text>
</comment>
<feature type="domain" description="KilA-N DNA-binding" evidence="1">
    <location>
        <begin position="3"/>
        <end position="62"/>
    </location>
</feature>
<accession>A0A5J4P9R9</accession>
<evidence type="ECO:0000259" key="1">
    <source>
        <dbReference type="Pfam" id="PF10543"/>
    </source>
</evidence>
<evidence type="ECO:0000313" key="2">
    <source>
        <dbReference type="EMBL" id="KAA6305263.1"/>
    </source>
</evidence>
<name>A0A5J4P9R9_9ZZZZ</name>
<protein>
    <recommendedName>
        <fullName evidence="1">KilA-N DNA-binding domain-containing protein</fullName>
    </recommendedName>
</protein>
<gene>
    <name evidence="2" type="ORF">EZS27_043086</name>
</gene>
<dbReference type="EMBL" id="SNRY01010839">
    <property type="protein sequence ID" value="KAA6305263.1"/>
    <property type="molecule type" value="Genomic_DNA"/>
</dbReference>
<dbReference type="AlphaFoldDB" id="A0A5J4P9R9"/>
<dbReference type="InterPro" id="IPR018873">
    <property type="entry name" value="KilA-N_DNA-bd_domain"/>
</dbReference>
<reference evidence="2" key="1">
    <citation type="submission" date="2019-03" db="EMBL/GenBank/DDBJ databases">
        <title>Single cell metagenomics reveals metabolic interactions within the superorganism composed of flagellate Streblomastix strix and complex community of Bacteroidetes bacteria on its surface.</title>
        <authorList>
            <person name="Treitli S.C."/>
            <person name="Kolisko M."/>
            <person name="Husnik F."/>
            <person name="Keeling P."/>
            <person name="Hampl V."/>
        </authorList>
    </citation>
    <scope>NUCLEOTIDE SEQUENCE</scope>
    <source>
        <strain evidence="2">STM</strain>
    </source>
</reference>
<organism evidence="2">
    <name type="scientific">termite gut metagenome</name>
    <dbReference type="NCBI Taxonomy" id="433724"/>
    <lineage>
        <taxon>unclassified sequences</taxon>
        <taxon>metagenomes</taxon>
        <taxon>organismal metagenomes</taxon>
    </lineage>
</organism>